<dbReference type="CDD" id="cd03801">
    <property type="entry name" value="GT4_PimA-like"/>
    <property type="match status" value="1"/>
</dbReference>
<dbReference type="SUPFAM" id="SSF53756">
    <property type="entry name" value="UDP-Glycosyltransferase/glycogen phosphorylase"/>
    <property type="match status" value="1"/>
</dbReference>
<evidence type="ECO:0000256" key="1">
    <source>
        <dbReference type="ARBA" id="ARBA00022676"/>
    </source>
</evidence>
<keyword evidence="1" id="KW-0328">Glycosyltransferase</keyword>
<dbReference type="RefSeq" id="WP_150448843.1">
    <property type="nucleotide sequence ID" value="NZ_VYSA01000002.1"/>
</dbReference>
<name>A0A5J5J3L3_9MICO</name>
<evidence type="ECO:0000313" key="5">
    <source>
        <dbReference type="Proteomes" id="UP000325827"/>
    </source>
</evidence>
<dbReference type="InterPro" id="IPR001296">
    <property type="entry name" value="Glyco_trans_1"/>
</dbReference>
<dbReference type="Proteomes" id="UP000325827">
    <property type="component" value="Unassembled WGS sequence"/>
</dbReference>
<evidence type="ECO:0000313" key="4">
    <source>
        <dbReference type="EMBL" id="KAA9107808.1"/>
    </source>
</evidence>
<protein>
    <submittedName>
        <fullName evidence="4">Glycosyltransferase family 4 protein</fullName>
    </submittedName>
</protein>
<sequence length="344" mass="35724">MNAVPGGAVYFLVPEGVDDPLRVSGGNVFDRRVAAGLSAIGWDVREIVAGSAESVMQALADVPDGAIALIDGLVAGRASAAIEGSAERLRIVVLAHMISAAFPEADPHLIEGEHRALRAAARVIVTSSWTRDELVGRELIPPEQITIALPGADRAEVGAGTRGGCALLCVGVVAPHKGQDILIEALAGLRATPTWRCTIVGSAAADPTFAAQLAERVDDLGIADRITMAGVLGASDLDAAYRGTDLLVAPSRTESYGMAIADALGRGIPVVASRVGGIPLTVAPGRSAVLVPPEPWALSRALDRWMLDAGLRTRLKDEALAARDSLPRWSDTVERVAETLGGLR</sequence>
<gene>
    <name evidence="4" type="ORF">F6B43_10240</name>
</gene>
<dbReference type="AlphaFoldDB" id="A0A5J5J3L3"/>
<dbReference type="EMBL" id="VYSA01000002">
    <property type="protein sequence ID" value="KAA9107808.1"/>
    <property type="molecule type" value="Genomic_DNA"/>
</dbReference>
<dbReference type="Pfam" id="PF00534">
    <property type="entry name" value="Glycos_transf_1"/>
    <property type="match status" value="1"/>
</dbReference>
<dbReference type="OrthoDB" id="9765330at2"/>
<reference evidence="5" key="1">
    <citation type="submission" date="2019-09" db="EMBL/GenBank/DDBJ databases">
        <title>Mumia zhuanghuii sp. nov. isolated from the intestinal contents of plateau pika (Ochotona curzoniae) in the Qinghai-Tibet plateau of China.</title>
        <authorList>
            <person name="Tian Z."/>
        </authorList>
    </citation>
    <scope>NUCLEOTIDE SEQUENCE [LARGE SCALE GENOMIC DNA]</scope>
    <source>
        <strain evidence="5">JCM 30598</strain>
    </source>
</reference>
<keyword evidence="2 4" id="KW-0808">Transferase</keyword>
<feature type="domain" description="Glycosyl transferase family 1" evidence="3">
    <location>
        <begin position="167"/>
        <end position="319"/>
    </location>
</feature>
<dbReference type="PANTHER" id="PTHR12526:SF510">
    <property type="entry name" value="D-INOSITOL 3-PHOSPHATE GLYCOSYLTRANSFERASE"/>
    <property type="match status" value="1"/>
</dbReference>
<dbReference type="GO" id="GO:0016757">
    <property type="term" value="F:glycosyltransferase activity"/>
    <property type="evidence" value="ECO:0007669"/>
    <property type="project" value="UniProtKB-KW"/>
</dbReference>
<dbReference type="Gene3D" id="3.40.50.2000">
    <property type="entry name" value="Glycogen Phosphorylase B"/>
    <property type="match status" value="2"/>
</dbReference>
<accession>A0A5J5J3L3</accession>
<dbReference type="PANTHER" id="PTHR12526">
    <property type="entry name" value="GLYCOSYLTRANSFERASE"/>
    <property type="match status" value="1"/>
</dbReference>
<keyword evidence="5" id="KW-1185">Reference proteome</keyword>
<evidence type="ECO:0000256" key="2">
    <source>
        <dbReference type="ARBA" id="ARBA00022679"/>
    </source>
</evidence>
<evidence type="ECO:0000259" key="3">
    <source>
        <dbReference type="Pfam" id="PF00534"/>
    </source>
</evidence>
<organism evidence="4 5">
    <name type="scientific">Microbacterium rhizomatis</name>
    <dbReference type="NCBI Taxonomy" id="1631477"/>
    <lineage>
        <taxon>Bacteria</taxon>
        <taxon>Bacillati</taxon>
        <taxon>Actinomycetota</taxon>
        <taxon>Actinomycetes</taxon>
        <taxon>Micrococcales</taxon>
        <taxon>Microbacteriaceae</taxon>
        <taxon>Microbacterium</taxon>
    </lineage>
</organism>
<proteinExistence type="predicted"/>
<comment type="caution">
    <text evidence="4">The sequence shown here is derived from an EMBL/GenBank/DDBJ whole genome shotgun (WGS) entry which is preliminary data.</text>
</comment>